<organism evidence="2 3">
    <name type="scientific">Lactuca saligna</name>
    <name type="common">Willowleaf lettuce</name>
    <dbReference type="NCBI Taxonomy" id="75948"/>
    <lineage>
        <taxon>Eukaryota</taxon>
        <taxon>Viridiplantae</taxon>
        <taxon>Streptophyta</taxon>
        <taxon>Embryophyta</taxon>
        <taxon>Tracheophyta</taxon>
        <taxon>Spermatophyta</taxon>
        <taxon>Magnoliopsida</taxon>
        <taxon>eudicotyledons</taxon>
        <taxon>Gunneridae</taxon>
        <taxon>Pentapetalae</taxon>
        <taxon>asterids</taxon>
        <taxon>campanulids</taxon>
        <taxon>Asterales</taxon>
        <taxon>Asteraceae</taxon>
        <taxon>Cichorioideae</taxon>
        <taxon>Cichorieae</taxon>
        <taxon>Lactucinae</taxon>
        <taxon>Lactuca</taxon>
    </lineage>
</organism>
<name>A0AA35XZA9_LACSI</name>
<protein>
    <submittedName>
        <fullName evidence="2">Uncharacterized protein</fullName>
    </submittedName>
</protein>
<evidence type="ECO:0000256" key="1">
    <source>
        <dbReference type="SAM" id="MobiDB-lite"/>
    </source>
</evidence>
<sequence>MVNLEDIRIRDSHPKYLHTEGHQRYVSANDEPFEDEAEPIEEEEQHDEEFGGVPTDRSPYLDSFSHQDLADTKEEDLEFESSLEIVAPLPPSSSQPFGFYALGPNTIITHTKFIPIPSRMRAASLTSSPRSSKKPYPTHKDSIVDE</sequence>
<feature type="region of interest" description="Disordered" evidence="1">
    <location>
        <begin position="120"/>
        <end position="146"/>
    </location>
</feature>
<keyword evidence="3" id="KW-1185">Reference proteome</keyword>
<feature type="compositionally biased region" description="Basic and acidic residues" evidence="1">
    <location>
        <begin position="10"/>
        <end position="23"/>
    </location>
</feature>
<evidence type="ECO:0000313" key="3">
    <source>
        <dbReference type="Proteomes" id="UP001177003"/>
    </source>
</evidence>
<dbReference type="AlphaFoldDB" id="A0AA35XZA9"/>
<dbReference type="Proteomes" id="UP001177003">
    <property type="component" value="Chromosome 0"/>
</dbReference>
<proteinExistence type="predicted"/>
<feature type="compositionally biased region" description="Acidic residues" evidence="1">
    <location>
        <begin position="31"/>
        <end position="47"/>
    </location>
</feature>
<accession>A0AA35XZA9</accession>
<evidence type="ECO:0000313" key="2">
    <source>
        <dbReference type="EMBL" id="CAI9260789.1"/>
    </source>
</evidence>
<dbReference type="EMBL" id="OX465086">
    <property type="protein sequence ID" value="CAI9260789.1"/>
    <property type="molecule type" value="Genomic_DNA"/>
</dbReference>
<reference evidence="2" key="1">
    <citation type="submission" date="2023-04" db="EMBL/GenBank/DDBJ databases">
        <authorList>
            <person name="Vijverberg K."/>
            <person name="Xiong W."/>
            <person name="Schranz E."/>
        </authorList>
    </citation>
    <scope>NUCLEOTIDE SEQUENCE</scope>
</reference>
<gene>
    <name evidence="2" type="ORF">LSALG_LOCUS1615</name>
</gene>
<feature type="region of interest" description="Disordered" evidence="1">
    <location>
        <begin position="10"/>
        <end position="63"/>
    </location>
</feature>